<dbReference type="EMBL" id="AYOZ01000023">
    <property type="protein sequence ID" value="ETI59948.1"/>
    <property type="molecule type" value="Genomic_DNA"/>
</dbReference>
<dbReference type="STRING" id="1208321.D104_11860"/>
<comment type="caution">
    <text evidence="1">The sequence shown here is derived from an EMBL/GenBank/DDBJ whole genome shotgun (WGS) entry which is preliminary data.</text>
</comment>
<name>W1RYM2_9GAMM</name>
<sequence>MLFCYWFFRLGTHSNLNKVFYINKATMQVRLVQPVHFYPFTSVEYEGLCYAFIDIIFSLLGKAIACNACDISVLISACGKKEVLIALDGLYDAALYFLGRRQAGIKNQYDERKLERVL</sequence>
<keyword evidence="2" id="KW-1185">Reference proteome</keyword>
<dbReference type="AlphaFoldDB" id="W1RYM2"/>
<dbReference type="PATRIC" id="fig|1208321.3.peg.2364"/>
<evidence type="ECO:0000313" key="2">
    <source>
        <dbReference type="Proteomes" id="UP000018857"/>
    </source>
</evidence>
<evidence type="ECO:0000313" key="1">
    <source>
        <dbReference type="EMBL" id="ETI59948.1"/>
    </source>
</evidence>
<dbReference type="Proteomes" id="UP000018857">
    <property type="component" value="Unassembled WGS sequence"/>
</dbReference>
<reference evidence="1 2" key="1">
    <citation type="journal article" date="2014" name="Genome Announc.">
        <title>Draft Genome Sequence of Marinomonas sp. Strain D104, a Polycyclic Aromatic Hydrocarbon-Degrading Bacterium from the Deep-Sea Sediment of the Arctic Ocean.</title>
        <authorList>
            <person name="Dong C."/>
            <person name="Bai X."/>
            <person name="Lai Q."/>
            <person name="Xie Y."/>
            <person name="Chen X."/>
            <person name="Shao Z."/>
        </authorList>
    </citation>
    <scope>NUCLEOTIDE SEQUENCE [LARGE SCALE GENOMIC DNA]</scope>
    <source>
        <strain evidence="1 2">D104</strain>
    </source>
</reference>
<protein>
    <submittedName>
        <fullName evidence="1">Uncharacterized protein</fullName>
    </submittedName>
</protein>
<proteinExistence type="predicted"/>
<accession>W1RYM2</accession>
<organism evidence="1 2">
    <name type="scientific">Marinomonas profundimaris</name>
    <dbReference type="NCBI Taxonomy" id="1208321"/>
    <lineage>
        <taxon>Bacteria</taxon>
        <taxon>Pseudomonadati</taxon>
        <taxon>Pseudomonadota</taxon>
        <taxon>Gammaproteobacteria</taxon>
        <taxon>Oceanospirillales</taxon>
        <taxon>Oceanospirillaceae</taxon>
        <taxon>Marinomonas</taxon>
    </lineage>
</organism>
<gene>
    <name evidence="1" type="ORF">D104_11860</name>
</gene>